<name>A0AAU9IW76_9CILI</name>
<evidence type="ECO:0000256" key="2">
    <source>
        <dbReference type="SAM" id="MobiDB-lite"/>
    </source>
</evidence>
<evidence type="ECO:0000313" key="3">
    <source>
        <dbReference type="EMBL" id="CAG9317913.1"/>
    </source>
</evidence>
<dbReference type="AlphaFoldDB" id="A0AAU9IW76"/>
<evidence type="ECO:0000313" key="4">
    <source>
        <dbReference type="Proteomes" id="UP001162131"/>
    </source>
</evidence>
<proteinExistence type="predicted"/>
<protein>
    <submittedName>
        <fullName evidence="3">Uncharacterized protein</fullName>
    </submittedName>
</protein>
<dbReference type="Proteomes" id="UP001162131">
    <property type="component" value="Unassembled WGS sequence"/>
</dbReference>
<keyword evidence="1" id="KW-0175">Coiled coil</keyword>
<dbReference type="EMBL" id="CAJZBQ010000019">
    <property type="protein sequence ID" value="CAG9317913.1"/>
    <property type="molecule type" value="Genomic_DNA"/>
</dbReference>
<keyword evidence="4" id="KW-1185">Reference proteome</keyword>
<feature type="region of interest" description="Disordered" evidence="2">
    <location>
        <begin position="232"/>
        <end position="254"/>
    </location>
</feature>
<evidence type="ECO:0000256" key="1">
    <source>
        <dbReference type="SAM" id="Coils"/>
    </source>
</evidence>
<sequence length="254" mass="28890">MFENVYSISQKIDETITRRLGCLLTGHSIEENFPELQRILPQPIIPSLSDNPKHSRLSSLQYDHQLLQEWKEMASLLHLVNQDRIRLRDLNFELLTLIHKGSISSTDFGAFLAKTQQINYEILKKSLEKEREKNEKLLKKLEEKSLKKENSTQTEEKKENVTGINLQKIDMLGLSFHDALTPMSCRGHSRMGSDISMCSWQSTDSLENSTLNTSTFSTRASTVELSSKLPRNANKGAKRSSCIQIGSKIGKPKN</sequence>
<organism evidence="3 4">
    <name type="scientific">Blepharisma stoltei</name>
    <dbReference type="NCBI Taxonomy" id="1481888"/>
    <lineage>
        <taxon>Eukaryota</taxon>
        <taxon>Sar</taxon>
        <taxon>Alveolata</taxon>
        <taxon>Ciliophora</taxon>
        <taxon>Postciliodesmatophora</taxon>
        <taxon>Heterotrichea</taxon>
        <taxon>Heterotrichida</taxon>
        <taxon>Blepharismidae</taxon>
        <taxon>Blepharisma</taxon>
    </lineage>
</organism>
<reference evidence="3" key="1">
    <citation type="submission" date="2021-09" db="EMBL/GenBank/DDBJ databases">
        <authorList>
            <consortium name="AG Swart"/>
            <person name="Singh M."/>
            <person name="Singh A."/>
            <person name="Seah K."/>
            <person name="Emmerich C."/>
        </authorList>
    </citation>
    <scope>NUCLEOTIDE SEQUENCE</scope>
    <source>
        <strain evidence="3">ATCC30299</strain>
    </source>
</reference>
<comment type="caution">
    <text evidence="3">The sequence shown here is derived from an EMBL/GenBank/DDBJ whole genome shotgun (WGS) entry which is preliminary data.</text>
</comment>
<accession>A0AAU9IW76</accession>
<gene>
    <name evidence="3" type="ORF">BSTOLATCC_MIC20218</name>
</gene>
<feature type="coiled-coil region" evidence="1">
    <location>
        <begin position="113"/>
        <end position="158"/>
    </location>
</feature>